<organism evidence="8">
    <name type="scientific">uncultured Caudovirales phage</name>
    <dbReference type="NCBI Taxonomy" id="2100421"/>
    <lineage>
        <taxon>Viruses</taxon>
        <taxon>Duplodnaviria</taxon>
        <taxon>Heunggongvirae</taxon>
        <taxon>Uroviricota</taxon>
        <taxon>Caudoviricetes</taxon>
        <taxon>Peduoviridae</taxon>
        <taxon>Maltschvirus</taxon>
        <taxon>Maltschvirus maltsch</taxon>
    </lineage>
</organism>
<keyword evidence="4" id="KW-0118">Viral capsid assembly</keyword>
<sequence length="522" mass="55010">MKLTTPMTITAADSETRIISGRIVAFEEPANASTGKVVFAKGSIQPSPVKLNLEHDRTRPIGKTLEMTLNENSIDASFKISNTTAGSDAIAEAMDGLRDGFSIELAVDEYVMEKDGTMRVLMGELTGVALVTEPAVRSARVSDVAATEGEEEATEDSDSTVEPDAIPTEGDEVENTVTDTSTVETVEAAQSVTANSKPSGGFTSKPRIELTAAKYLENKVQAALGSEDARQYIMAADNTTDNAGLVPTRQLSEVINGLSTSIRPSIEAISRGGLPDAGMTFEIPKITAAPTVAVAAEDAIFSDTDQNSAFLSVDVKKFAGQQKFSVELLTRTSPLFYDELLRNMMAAMAKAQDTYVNGILVAGATADATTITTYPTAAELLGFIGRGAASVYAATAGLANPFARNILVNTSQWSNLMSLNDSGRPIYNEVTNPMNQPGLATPTSLRGRVAGLDLYVTANTAATTDIDDSIMVINPDAYTWYEGTNYQLRAESTADGSITVGVYSFGACATKIAAGAFGINKG</sequence>
<dbReference type="SUPFAM" id="SSF56563">
    <property type="entry name" value="Major capsid protein gp5"/>
    <property type="match status" value="1"/>
</dbReference>
<evidence type="ECO:0000259" key="7">
    <source>
        <dbReference type="Pfam" id="PF04586"/>
    </source>
</evidence>
<dbReference type="Pfam" id="PF04586">
    <property type="entry name" value="Peptidase_S78"/>
    <property type="match status" value="1"/>
</dbReference>
<feature type="region of interest" description="Disordered" evidence="6">
    <location>
        <begin position="139"/>
        <end position="178"/>
    </location>
</feature>
<evidence type="ECO:0000256" key="5">
    <source>
        <dbReference type="ARBA" id="ARBA00023045"/>
    </source>
</evidence>
<proteinExistence type="predicted"/>
<keyword evidence="1" id="KW-1188">Viral release from host cell</keyword>
<name>A0A6J5NSJ1_9CAUD</name>
<evidence type="ECO:0000256" key="4">
    <source>
        <dbReference type="ARBA" id="ARBA00022950"/>
    </source>
</evidence>
<dbReference type="GO" id="GO:0006508">
    <property type="term" value="P:proteolysis"/>
    <property type="evidence" value="ECO:0007669"/>
    <property type="project" value="UniProtKB-KW"/>
</dbReference>
<keyword evidence="5" id="KW-1273">Viral capsid maturation</keyword>
<feature type="domain" description="Prohead serine protease" evidence="7">
    <location>
        <begin position="11"/>
        <end position="148"/>
    </location>
</feature>
<dbReference type="GO" id="GO:0046797">
    <property type="term" value="P:viral procapsid maturation"/>
    <property type="evidence" value="ECO:0007669"/>
    <property type="project" value="UniProtKB-KW"/>
</dbReference>
<evidence type="ECO:0000256" key="6">
    <source>
        <dbReference type="SAM" id="MobiDB-lite"/>
    </source>
</evidence>
<keyword evidence="2 8" id="KW-0645">Protease</keyword>
<feature type="compositionally biased region" description="Acidic residues" evidence="6">
    <location>
        <begin position="148"/>
        <end position="161"/>
    </location>
</feature>
<dbReference type="EMBL" id="LR796722">
    <property type="protein sequence ID" value="CAB4161923.1"/>
    <property type="molecule type" value="Genomic_DNA"/>
</dbReference>
<evidence type="ECO:0000256" key="2">
    <source>
        <dbReference type="ARBA" id="ARBA00022670"/>
    </source>
</evidence>
<accession>A0A6J5NSJ1</accession>
<keyword evidence="3" id="KW-0378">Hydrolase</keyword>
<evidence type="ECO:0000256" key="3">
    <source>
        <dbReference type="ARBA" id="ARBA00022801"/>
    </source>
</evidence>
<gene>
    <name evidence="8" type="ORF">UFOVP794_9</name>
</gene>
<dbReference type="InterPro" id="IPR054613">
    <property type="entry name" value="Peptidase_S78_dom"/>
</dbReference>
<protein>
    <submittedName>
        <fullName evidence="8">Prohead protease</fullName>
    </submittedName>
</protein>
<evidence type="ECO:0000256" key="1">
    <source>
        <dbReference type="ARBA" id="ARBA00022612"/>
    </source>
</evidence>
<reference evidence="8" key="1">
    <citation type="submission" date="2020-04" db="EMBL/GenBank/DDBJ databases">
        <authorList>
            <person name="Chiriac C."/>
            <person name="Salcher M."/>
            <person name="Ghai R."/>
            <person name="Kavagutti S V."/>
        </authorList>
    </citation>
    <scope>NUCLEOTIDE SEQUENCE</scope>
</reference>
<evidence type="ECO:0000313" key="8">
    <source>
        <dbReference type="EMBL" id="CAB4161923.1"/>
    </source>
</evidence>
<dbReference type="GO" id="GO:0008233">
    <property type="term" value="F:peptidase activity"/>
    <property type="evidence" value="ECO:0007669"/>
    <property type="project" value="UniProtKB-KW"/>
</dbReference>